<keyword evidence="11" id="KW-1185">Reference proteome</keyword>
<dbReference type="InterPro" id="IPR036544">
    <property type="entry name" value="QCR7_sf"/>
</dbReference>
<dbReference type="EMBL" id="BNJQ01000005">
    <property type="protein sequence ID" value="GHP03485.1"/>
    <property type="molecule type" value="Genomic_DNA"/>
</dbReference>
<comment type="similarity">
    <text evidence="2">Belongs to the UQCRB/QCR7 family.</text>
</comment>
<keyword evidence="6" id="KW-0249">Electron transport</keyword>
<dbReference type="Proteomes" id="UP000660262">
    <property type="component" value="Unassembled WGS sequence"/>
</dbReference>
<dbReference type="SUPFAM" id="SSF81524">
    <property type="entry name" value="14 kDa protein of cytochrome bc1 complex (Ubiquinol-cytochrome c reductase)"/>
    <property type="match status" value="1"/>
</dbReference>
<accession>A0A830H950</accession>
<keyword evidence="3" id="KW-0813">Transport</keyword>
<evidence type="ECO:0000256" key="6">
    <source>
        <dbReference type="ARBA" id="ARBA00022982"/>
    </source>
</evidence>
<comment type="caution">
    <text evidence="10">The sequence shown here is derived from an EMBL/GenBank/DDBJ whole genome shotgun (WGS) entry which is preliminary data.</text>
</comment>
<dbReference type="PANTHER" id="PTHR12022">
    <property type="entry name" value="UBIQUINOL-CYTOCHROME C REDUCTASE COMPLEX 14 KD PROTEIN"/>
    <property type="match status" value="1"/>
</dbReference>
<evidence type="ECO:0000256" key="4">
    <source>
        <dbReference type="ARBA" id="ARBA00022660"/>
    </source>
</evidence>
<keyword evidence="4" id="KW-0679">Respiratory chain</keyword>
<dbReference type="GO" id="GO:0006122">
    <property type="term" value="P:mitochondrial electron transport, ubiquinol to cytochrome c"/>
    <property type="evidence" value="ECO:0007669"/>
    <property type="project" value="InterPro"/>
</dbReference>
<dbReference type="FunFam" id="1.10.1090.10:FF:000002">
    <property type="entry name" value="Cytochrome b-c1 complex subunit 7"/>
    <property type="match status" value="1"/>
</dbReference>
<dbReference type="GO" id="GO:0005743">
    <property type="term" value="C:mitochondrial inner membrane"/>
    <property type="evidence" value="ECO:0007669"/>
    <property type="project" value="UniProtKB-SubCell"/>
</dbReference>
<keyword evidence="7" id="KW-0496">Mitochondrion</keyword>
<evidence type="ECO:0000313" key="11">
    <source>
        <dbReference type="Proteomes" id="UP000660262"/>
    </source>
</evidence>
<evidence type="ECO:0000256" key="2">
    <source>
        <dbReference type="ARBA" id="ARBA00008554"/>
    </source>
</evidence>
<dbReference type="AlphaFoldDB" id="A0A830H950"/>
<name>A0A830H950_9CHLO</name>
<organism evidence="10 11">
    <name type="scientific">Pycnococcus provasolii</name>
    <dbReference type="NCBI Taxonomy" id="41880"/>
    <lineage>
        <taxon>Eukaryota</taxon>
        <taxon>Viridiplantae</taxon>
        <taxon>Chlorophyta</taxon>
        <taxon>Pseudoscourfieldiophyceae</taxon>
        <taxon>Pseudoscourfieldiales</taxon>
        <taxon>Pycnococcaceae</taxon>
        <taxon>Pycnococcus</taxon>
    </lineage>
</organism>
<dbReference type="Gene3D" id="1.10.1090.10">
    <property type="entry name" value="Cytochrome b-c1 complex subunit 7"/>
    <property type="match status" value="1"/>
</dbReference>
<dbReference type="OrthoDB" id="425749at2759"/>
<evidence type="ECO:0000256" key="3">
    <source>
        <dbReference type="ARBA" id="ARBA00022448"/>
    </source>
</evidence>
<keyword evidence="8" id="KW-0472">Membrane</keyword>
<comment type="subcellular location">
    <subcellularLocation>
        <location evidence="1">Mitochondrion inner membrane</location>
        <topology evidence="1">Peripheral membrane protein</topology>
        <orientation evidence="1">Matrix side</orientation>
    </subcellularLocation>
</comment>
<dbReference type="GO" id="GO:0045275">
    <property type="term" value="C:respiratory chain complex III"/>
    <property type="evidence" value="ECO:0007669"/>
    <property type="project" value="InterPro"/>
</dbReference>
<proteinExistence type="inferred from homology"/>
<evidence type="ECO:0000256" key="9">
    <source>
        <dbReference type="ARBA" id="ARBA00031021"/>
    </source>
</evidence>
<protein>
    <recommendedName>
        <fullName evidence="9">Complex III subunit VII</fullName>
    </recommendedName>
</protein>
<evidence type="ECO:0000313" key="10">
    <source>
        <dbReference type="EMBL" id="GHP03485.1"/>
    </source>
</evidence>
<keyword evidence="5" id="KW-0999">Mitochondrion inner membrane</keyword>
<dbReference type="Pfam" id="PF02271">
    <property type="entry name" value="UCR_14kD"/>
    <property type="match status" value="1"/>
</dbReference>
<evidence type="ECO:0000256" key="1">
    <source>
        <dbReference type="ARBA" id="ARBA00004443"/>
    </source>
</evidence>
<reference evidence="10" key="1">
    <citation type="submission" date="2020-10" db="EMBL/GenBank/DDBJ databases">
        <title>Unveiling of a novel bifunctional photoreceptor, Dualchrome1, isolated from a cosmopolitan green alga.</title>
        <authorList>
            <person name="Suzuki S."/>
            <person name="Kawachi M."/>
        </authorList>
    </citation>
    <scope>NUCLEOTIDE SEQUENCE</scope>
    <source>
        <strain evidence="10">NIES 2893</strain>
    </source>
</reference>
<evidence type="ECO:0000256" key="8">
    <source>
        <dbReference type="ARBA" id="ARBA00023136"/>
    </source>
</evidence>
<evidence type="ECO:0000256" key="5">
    <source>
        <dbReference type="ARBA" id="ARBA00022792"/>
    </source>
</evidence>
<evidence type="ECO:0000256" key="7">
    <source>
        <dbReference type="ARBA" id="ARBA00023128"/>
    </source>
</evidence>
<gene>
    <name evidence="10" type="ORF">PPROV_000224000</name>
</gene>
<dbReference type="PANTHER" id="PTHR12022:SF0">
    <property type="entry name" value="CYTOCHROME B-C1 COMPLEX SUBUNIT 7"/>
    <property type="match status" value="1"/>
</dbReference>
<dbReference type="InterPro" id="IPR003197">
    <property type="entry name" value="QCR7"/>
</dbReference>
<sequence>MVLKSVQAIFRPFYNSFRAAYRERVANDLKKYGLRYDDLLDPSGNMDVAAAMSRLPQEVLDARNQRLKRALDISLKHVYLPKDIQAKQTPLEPYLRPMLRQVQAEMKERKMLGTKKPYDRQLP</sequence>